<sequence>MHLQLSRFSLVILTPRFEATRGLFWDGPRHFEPRADDEDDAWAGTPRSNLPHQSMGERLATTYDLMCNRPHTRRIFSGIGFRTWNLRLQSRDVTIRPPRPHDF</sequence>
<protein>
    <submittedName>
        <fullName evidence="2">Uncharacterized protein</fullName>
    </submittedName>
</protein>
<evidence type="ECO:0000256" key="1">
    <source>
        <dbReference type="SAM" id="MobiDB-lite"/>
    </source>
</evidence>
<dbReference type="AlphaFoldDB" id="A0A4Y2IQ98"/>
<keyword evidence="3" id="KW-1185">Reference proteome</keyword>
<organism evidence="2 3">
    <name type="scientific">Araneus ventricosus</name>
    <name type="common">Orbweaver spider</name>
    <name type="synonym">Epeira ventricosa</name>
    <dbReference type="NCBI Taxonomy" id="182803"/>
    <lineage>
        <taxon>Eukaryota</taxon>
        <taxon>Metazoa</taxon>
        <taxon>Ecdysozoa</taxon>
        <taxon>Arthropoda</taxon>
        <taxon>Chelicerata</taxon>
        <taxon>Arachnida</taxon>
        <taxon>Araneae</taxon>
        <taxon>Araneomorphae</taxon>
        <taxon>Entelegynae</taxon>
        <taxon>Araneoidea</taxon>
        <taxon>Araneidae</taxon>
        <taxon>Araneus</taxon>
    </lineage>
</organism>
<proteinExistence type="predicted"/>
<gene>
    <name evidence="2" type="ORF">AVEN_203781_1</name>
</gene>
<comment type="caution">
    <text evidence="2">The sequence shown here is derived from an EMBL/GenBank/DDBJ whole genome shotgun (WGS) entry which is preliminary data.</text>
</comment>
<feature type="region of interest" description="Disordered" evidence="1">
    <location>
        <begin position="34"/>
        <end position="54"/>
    </location>
</feature>
<dbReference type="EMBL" id="BGPR01002855">
    <property type="protein sequence ID" value="GBM80018.1"/>
    <property type="molecule type" value="Genomic_DNA"/>
</dbReference>
<reference evidence="2 3" key="1">
    <citation type="journal article" date="2019" name="Sci. Rep.">
        <title>Orb-weaving spider Araneus ventricosus genome elucidates the spidroin gene catalogue.</title>
        <authorList>
            <person name="Kono N."/>
            <person name="Nakamura H."/>
            <person name="Ohtoshi R."/>
            <person name="Moran D.A.P."/>
            <person name="Shinohara A."/>
            <person name="Yoshida Y."/>
            <person name="Fujiwara M."/>
            <person name="Mori M."/>
            <person name="Tomita M."/>
            <person name="Arakawa K."/>
        </authorList>
    </citation>
    <scope>NUCLEOTIDE SEQUENCE [LARGE SCALE GENOMIC DNA]</scope>
</reference>
<accession>A0A4Y2IQ98</accession>
<dbReference type="Proteomes" id="UP000499080">
    <property type="component" value="Unassembled WGS sequence"/>
</dbReference>
<evidence type="ECO:0000313" key="2">
    <source>
        <dbReference type="EMBL" id="GBM80018.1"/>
    </source>
</evidence>
<evidence type="ECO:0000313" key="3">
    <source>
        <dbReference type="Proteomes" id="UP000499080"/>
    </source>
</evidence>
<name>A0A4Y2IQ98_ARAVE</name>